<dbReference type="Pfam" id="PF08281">
    <property type="entry name" value="Sigma70_r4_2"/>
    <property type="match status" value="1"/>
</dbReference>
<dbReference type="InterPro" id="IPR013324">
    <property type="entry name" value="RNA_pol_sigma_r3/r4-like"/>
</dbReference>
<keyword evidence="2" id="KW-0805">Transcription regulation</keyword>
<dbReference type="SUPFAM" id="SSF88946">
    <property type="entry name" value="Sigma2 domain of RNA polymerase sigma factors"/>
    <property type="match status" value="1"/>
</dbReference>
<dbReference type="OrthoDB" id="654544at2"/>
<accession>A0A979FYQ2</accession>
<feature type="domain" description="RNA polymerase sigma-70 region 2" evidence="5">
    <location>
        <begin position="28"/>
        <end position="93"/>
    </location>
</feature>
<dbReference type="InterPro" id="IPR007627">
    <property type="entry name" value="RNA_pol_sigma70_r2"/>
</dbReference>
<dbReference type="GO" id="GO:0006352">
    <property type="term" value="P:DNA-templated transcription initiation"/>
    <property type="evidence" value="ECO:0007669"/>
    <property type="project" value="InterPro"/>
</dbReference>
<dbReference type="Gene3D" id="1.10.1740.10">
    <property type="match status" value="1"/>
</dbReference>
<dbReference type="InterPro" id="IPR014284">
    <property type="entry name" value="RNA_pol_sigma-70_dom"/>
</dbReference>
<dbReference type="InterPro" id="IPR039425">
    <property type="entry name" value="RNA_pol_sigma-70-like"/>
</dbReference>
<dbReference type="RefSeq" id="WP_012787740.1">
    <property type="nucleotide sequence ID" value="NC_013132.1"/>
</dbReference>
<organism evidence="7 8">
    <name type="scientific">Chitinophaga pinensis (strain ATCC 43595 / DSM 2588 / LMG 13176 / NBRC 15968 / NCIMB 11800 / UQM 2034)</name>
    <dbReference type="NCBI Taxonomy" id="485918"/>
    <lineage>
        <taxon>Bacteria</taxon>
        <taxon>Pseudomonadati</taxon>
        <taxon>Bacteroidota</taxon>
        <taxon>Chitinophagia</taxon>
        <taxon>Chitinophagales</taxon>
        <taxon>Chitinophagaceae</taxon>
        <taxon>Chitinophaga</taxon>
    </lineage>
</organism>
<evidence type="ECO:0000259" key="6">
    <source>
        <dbReference type="Pfam" id="PF08281"/>
    </source>
</evidence>
<evidence type="ECO:0000313" key="8">
    <source>
        <dbReference type="Proteomes" id="UP000002215"/>
    </source>
</evidence>
<dbReference type="InterPro" id="IPR013249">
    <property type="entry name" value="RNA_pol_sigma70_r4_t2"/>
</dbReference>
<dbReference type="CDD" id="cd06171">
    <property type="entry name" value="Sigma70_r4"/>
    <property type="match status" value="1"/>
</dbReference>
<reference evidence="7 8" key="2">
    <citation type="journal article" date="2010" name="Stand. Genomic Sci.">
        <title>Complete genome sequence of Chitinophaga pinensis type strain (UQM 2034).</title>
        <authorList>
            <person name="Glavina Del Rio T."/>
            <person name="Abt B."/>
            <person name="Spring S."/>
            <person name="Lapidus A."/>
            <person name="Nolan M."/>
            <person name="Tice H."/>
            <person name="Copeland A."/>
            <person name="Cheng J.F."/>
            <person name="Chen F."/>
            <person name="Bruce D."/>
            <person name="Goodwin L."/>
            <person name="Pitluck S."/>
            <person name="Ivanova N."/>
            <person name="Mavromatis K."/>
            <person name="Mikhailova N."/>
            <person name="Pati A."/>
            <person name="Chen A."/>
            <person name="Palaniappan K."/>
            <person name="Land M."/>
            <person name="Hauser L."/>
            <person name="Chang Y.J."/>
            <person name="Jeffries C.D."/>
            <person name="Chain P."/>
            <person name="Saunders E."/>
            <person name="Detter J.C."/>
            <person name="Brettin T."/>
            <person name="Rohde M."/>
            <person name="Goker M."/>
            <person name="Bristow J."/>
            <person name="Eisen J.A."/>
            <person name="Markowitz V."/>
            <person name="Hugenholtz P."/>
            <person name="Kyrpides N.C."/>
            <person name="Klenk H.P."/>
            <person name="Lucas S."/>
        </authorList>
    </citation>
    <scope>NUCLEOTIDE SEQUENCE [LARGE SCALE GENOMIC DNA]</scope>
    <source>
        <strain evidence="8">ATCC 43595 / DSM 2588 / LMG 13176 / NBRC 15968 / NCIMB 11800 / UQM 2034</strain>
    </source>
</reference>
<evidence type="ECO:0000313" key="7">
    <source>
        <dbReference type="EMBL" id="ACU57564.1"/>
    </source>
</evidence>
<dbReference type="PANTHER" id="PTHR43133:SF46">
    <property type="entry name" value="RNA POLYMERASE SIGMA-70 FACTOR ECF SUBFAMILY"/>
    <property type="match status" value="1"/>
</dbReference>
<dbReference type="NCBIfam" id="TIGR02937">
    <property type="entry name" value="sigma70-ECF"/>
    <property type="match status" value="1"/>
</dbReference>
<dbReference type="Pfam" id="PF04542">
    <property type="entry name" value="Sigma70_r2"/>
    <property type="match status" value="1"/>
</dbReference>
<keyword evidence="4" id="KW-0804">Transcription</keyword>
<evidence type="ECO:0000256" key="2">
    <source>
        <dbReference type="ARBA" id="ARBA00023015"/>
    </source>
</evidence>
<dbReference type="InterPro" id="IPR014327">
    <property type="entry name" value="RNA_pol_sigma70_bacteroid"/>
</dbReference>
<dbReference type="PANTHER" id="PTHR43133">
    <property type="entry name" value="RNA POLYMERASE ECF-TYPE SIGMA FACTO"/>
    <property type="match status" value="1"/>
</dbReference>
<proteinExistence type="inferred from homology"/>
<dbReference type="SUPFAM" id="SSF88659">
    <property type="entry name" value="Sigma3 and sigma4 domains of RNA polymerase sigma factors"/>
    <property type="match status" value="1"/>
</dbReference>
<name>A0A979FYQ2_CHIPD</name>
<evidence type="ECO:0000256" key="1">
    <source>
        <dbReference type="ARBA" id="ARBA00010641"/>
    </source>
</evidence>
<dbReference type="Proteomes" id="UP000002215">
    <property type="component" value="Chromosome"/>
</dbReference>
<dbReference type="KEGG" id="cpi:Cpin_0058"/>
<keyword evidence="3" id="KW-0731">Sigma factor</keyword>
<dbReference type="Gene3D" id="1.10.10.10">
    <property type="entry name" value="Winged helix-like DNA-binding domain superfamily/Winged helix DNA-binding domain"/>
    <property type="match status" value="1"/>
</dbReference>
<dbReference type="AlphaFoldDB" id="A0A979FYQ2"/>
<reference evidence="8" key="1">
    <citation type="submission" date="2009-08" db="EMBL/GenBank/DDBJ databases">
        <title>The complete genome of Chitinophaga pinensis DSM 2588.</title>
        <authorList>
            <consortium name="US DOE Joint Genome Institute (JGI-PGF)"/>
            <person name="Lucas S."/>
            <person name="Copeland A."/>
            <person name="Lapidus A."/>
            <person name="Glavina del Rio T."/>
            <person name="Dalin E."/>
            <person name="Tice H."/>
            <person name="Bruce D."/>
            <person name="Goodwin L."/>
            <person name="Pitluck S."/>
            <person name="Kyrpides N."/>
            <person name="Mavromatis K."/>
            <person name="Ivanova N."/>
            <person name="Mikhailova N."/>
            <person name="Sims D."/>
            <person name="Meinche L."/>
            <person name="Brettin T."/>
            <person name="Detter J.C."/>
            <person name="Han C."/>
            <person name="Larimer F."/>
            <person name="Land M."/>
            <person name="Hauser L."/>
            <person name="Markowitz V."/>
            <person name="Cheng J.-F."/>
            <person name="Hugenholtz P."/>
            <person name="Woyke T."/>
            <person name="Wu D."/>
            <person name="Spring S."/>
            <person name="Klenk H.-P."/>
            <person name="Eisen J.A."/>
        </authorList>
    </citation>
    <scope>NUCLEOTIDE SEQUENCE [LARGE SCALE GENOMIC DNA]</scope>
    <source>
        <strain evidence="8">ATCC 43595 / DSM 2588 / LMG 13176 / NBRC 15968 / NCIMB 11800 / UQM 2034</strain>
    </source>
</reference>
<feature type="domain" description="RNA polymerase sigma factor 70 region 4 type 2" evidence="6">
    <location>
        <begin position="124"/>
        <end position="174"/>
    </location>
</feature>
<dbReference type="GO" id="GO:0016987">
    <property type="term" value="F:sigma factor activity"/>
    <property type="evidence" value="ECO:0007669"/>
    <property type="project" value="UniProtKB-KW"/>
</dbReference>
<dbReference type="InterPro" id="IPR036388">
    <property type="entry name" value="WH-like_DNA-bd_sf"/>
</dbReference>
<dbReference type="EMBL" id="CP001699">
    <property type="protein sequence ID" value="ACU57564.1"/>
    <property type="molecule type" value="Genomic_DNA"/>
</dbReference>
<comment type="similarity">
    <text evidence="1">Belongs to the sigma-70 factor family. ECF subfamily.</text>
</comment>
<dbReference type="NCBIfam" id="TIGR02985">
    <property type="entry name" value="Sig70_bacteroi1"/>
    <property type="match status" value="1"/>
</dbReference>
<evidence type="ECO:0000256" key="3">
    <source>
        <dbReference type="ARBA" id="ARBA00023082"/>
    </source>
</evidence>
<dbReference type="InterPro" id="IPR013325">
    <property type="entry name" value="RNA_pol_sigma_r2"/>
</dbReference>
<evidence type="ECO:0000259" key="5">
    <source>
        <dbReference type="Pfam" id="PF04542"/>
    </source>
</evidence>
<gene>
    <name evidence="7" type="ordered locus">Cpin_0058</name>
</gene>
<protein>
    <submittedName>
        <fullName evidence="7">RNA polymerase, sigma-24 subunit, ECF subfamily</fullName>
    </submittedName>
</protein>
<sequence length="182" mass="21124">MNSLNINHSEDELFLLFQQGNEAAFGVLYARYVDLLYLHAYYQLQDDAFAKDAVQDVLVYFWNNHATLEIRTSIKTYLTGAIRQRCADLIRKEVSLRYRQQTYASMTTSVTGTSPLETKELNKQIQSAMSFMSPTSRKAFEMSYLEKKTSKEIANILNIKVQTVKNHIQQALKILRKRLKKN</sequence>
<dbReference type="GO" id="GO:0003677">
    <property type="term" value="F:DNA binding"/>
    <property type="evidence" value="ECO:0007669"/>
    <property type="project" value="InterPro"/>
</dbReference>
<evidence type="ECO:0000256" key="4">
    <source>
        <dbReference type="ARBA" id="ARBA00023163"/>
    </source>
</evidence>